<keyword evidence="3" id="KW-1185">Reference proteome</keyword>
<name>A0A4C1UXP2_EUMVA</name>
<accession>A0A4C1UXP2</accession>
<feature type="region of interest" description="Disordered" evidence="1">
    <location>
        <begin position="123"/>
        <end position="144"/>
    </location>
</feature>
<dbReference type="EMBL" id="BGZK01000236">
    <property type="protein sequence ID" value="GBP30712.1"/>
    <property type="molecule type" value="Genomic_DNA"/>
</dbReference>
<proteinExistence type="predicted"/>
<dbReference type="GO" id="GO:0003964">
    <property type="term" value="F:RNA-directed DNA polymerase activity"/>
    <property type="evidence" value="ECO:0007669"/>
    <property type="project" value="UniProtKB-KW"/>
</dbReference>
<gene>
    <name evidence="2" type="primary">pol</name>
    <name evidence="2" type="ORF">EVAR_75936_1</name>
</gene>
<evidence type="ECO:0000256" key="1">
    <source>
        <dbReference type="SAM" id="MobiDB-lite"/>
    </source>
</evidence>
<organism evidence="2 3">
    <name type="scientific">Eumeta variegata</name>
    <name type="common">Bagworm moth</name>
    <name type="synonym">Eumeta japonica</name>
    <dbReference type="NCBI Taxonomy" id="151549"/>
    <lineage>
        <taxon>Eukaryota</taxon>
        <taxon>Metazoa</taxon>
        <taxon>Ecdysozoa</taxon>
        <taxon>Arthropoda</taxon>
        <taxon>Hexapoda</taxon>
        <taxon>Insecta</taxon>
        <taxon>Pterygota</taxon>
        <taxon>Neoptera</taxon>
        <taxon>Endopterygota</taxon>
        <taxon>Lepidoptera</taxon>
        <taxon>Glossata</taxon>
        <taxon>Ditrysia</taxon>
        <taxon>Tineoidea</taxon>
        <taxon>Psychidae</taxon>
        <taxon>Oiketicinae</taxon>
        <taxon>Eumeta</taxon>
    </lineage>
</organism>
<sequence>MEKSITATLDEYAPLKTTTKRQRLPPKMNENIDFRNKLKCEGVVITAAFVPLTNFIFYTDYFPKRWKTRAYIFLHKASKDHGQVLSYRSNTLLDIMGKLCKQLILKRLTATVERLQSPFRRFNTVSRGPETQRPRSFAQENNYR</sequence>
<keyword evidence="2" id="KW-0695">RNA-directed DNA polymerase</keyword>
<keyword evidence="2" id="KW-0548">Nucleotidyltransferase</keyword>
<protein>
    <submittedName>
        <fullName evidence="2">RNA-directed DNA polymerase from mobile element jockey</fullName>
    </submittedName>
</protein>
<dbReference type="OrthoDB" id="416454at2759"/>
<dbReference type="Proteomes" id="UP000299102">
    <property type="component" value="Unassembled WGS sequence"/>
</dbReference>
<reference evidence="2 3" key="1">
    <citation type="journal article" date="2019" name="Commun. Biol.">
        <title>The bagworm genome reveals a unique fibroin gene that provides high tensile strength.</title>
        <authorList>
            <person name="Kono N."/>
            <person name="Nakamura H."/>
            <person name="Ohtoshi R."/>
            <person name="Tomita M."/>
            <person name="Numata K."/>
            <person name="Arakawa K."/>
        </authorList>
    </citation>
    <scope>NUCLEOTIDE SEQUENCE [LARGE SCALE GENOMIC DNA]</scope>
</reference>
<keyword evidence="2" id="KW-0808">Transferase</keyword>
<comment type="caution">
    <text evidence="2">The sequence shown here is derived from an EMBL/GenBank/DDBJ whole genome shotgun (WGS) entry which is preliminary data.</text>
</comment>
<evidence type="ECO:0000313" key="3">
    <source>
        <dbReference type="Proteomes" id="UP000299102"/>
    </source>
</evidence>
<dbReference type="AlphaFoldDB" id="A0A4C1UXP2"/>
<evidence type="ECO:0000313" key="2">
    <source>
        <dbReference type="EMBL" id="GBP30712.1"/>
    </source>
</evidence>